<sequence length="114" mass="13110">MSNNWEACSNIINEFTTVCKSIQDIYINDDKKSSLKYLEDISSLYVYITSMNEIVNNSTSDDNLAIKKLVLNLRHIKENEIRYIKIFTYKLVKDTKLGIKGKSLLSKLITIAVL</sequence>
<evidence type="ECO:0000313" key="1">
    <source>
        <dbReference type="EMBL" id="SNW62087.1"/>
    </source>
</evidence>
<accession>A0A2I2L3J5</accession>
<dbReference type="KEGG" id="vg:35381943"/>
<gene>
    <name evidence="1" type="ORF">ORPV_183</name>
</gene>
<evidence type="ECO:0000313" key="2">
    <source>
        <dbReference type="Proteomes" id="UP000236316"/>
    </source>
</evidence>
<proteinExistence type="predicted"/>
<protein>
    <submittedName>
        <fullName evidence="1">Uncharacterized protein</fullName>
    </submittedName>
</protein>
<dbReference type="Proteomes" id="UP000236316">
    <property type="component" value="Segment"/>
</dbReference>
<reference evidence="1" key="1">
    <citation type="submission" date="2017-08" db="EMBL/GenBank/DDBJ databases">
        <authorList>
            <consortium name="Urmite Genomes"/>
        </authorList>
    </citation>
    <scope>NUCLEOTIDE SEQUENCE [LARGE SCALE GENOMIC DNA]</scope>
    <source>
        <strain evidence="1">IHUMI-LCC2</strain>
    </source>
</reference>
<name>A0A2I2L3J5_9VIRU</name>
<dbReference type="RefSeq" id="YP_009448389.1">
    <property type="nucleotide sequence ID" value="NC_036594.1"/>
</dbReference>
<keyword evidence="2" id="KW-1185">Reference proteome</keyword>
<dbReference type="EMBL" id="LT906555">
    <property type="protein sequence ID" value="SNW62087.1"/>
    <property type="molecule type" value="Genomic_DNA"/>
</dbReference>
<organism evidence="1">
    <name type="scientific">Orpheovirus IHUMI-LCC2</name>
    <dbReference type="NCBI Taxonomy" id="2023057"/>
    <lineage>
        <taxon>Viruses</taxon>
        <taxon>Varidnaviria</taxon>
        <taxon>Bamfordvirae</taxon>
        <taxon>Nucleocytoviricota</taxon>
        <taxon>Megaviricetes</taxon>
        <taxon>Pimascovirales</taxon>
        <taxon>Ocovirineae</taxon>
        <taxon>Orpheoviridae</taxon>
        <taxon>Alphaorpheovirus</taxon>
        <taxon>Alphaorpheovirus massiliense</taxon>
    </lineage>
</organism>
<dbReference type="GeneID" id="35381943"/>